<comment type="caution">
    <text evidence="2">The sequence shown here is derived from an EMBL/GenBank/DDBJ whole genome shotgun (WGS) entry which is preliminary data.</text>
</comment>
<keyword evidence="3" id="KW-1185">Reference proteome</keyword>
<dbReference type="Proteomes" id="UP001054837">
    <property type="component" value="Unassembled WGS sequence"/>
</dbReference>
<evidence type="ECO:0000313" key="2">
    <source>
        <dbReference type="EMBL" id="GIY06813.1"/>
    </source>
</evidence>
<evidence type="ECO:0000313" key="3">
    <source>
        <dbReference type="Proteomes" id="UP001054837"/>
    </source>
</evidence>
<proteinExistence type="predicted"/>
<name>A0AAV4QHJ6_9ARAC</name>
<feature type="compositionally biased region" description="Basic and acidic residues" evidence="1">
    <location>
        <begin position="12"/>
        <end position="35"/>
    </location>
</feature>
<dbReference type="EMBL" id="BPLQ01004264">
    <property type="protein sequence ID" value="GIY06813.1"/>
    <property type="molecule type" value="Genomic_DNA"/>
</dbReference>
<gene>
    <name evidence="2" type="ORF">CDAR_76541</name>
</gene>
<sequence length="133" mass="14341">MSRGQGAGAAIEQRRGDSSVRVERGDGKGKNVESHHLKRFQGSGEISNHTCRPDPIVTILTELSPLRSSIAAPASYRLLSSRHLSNPETSLIAEGGAGAGGHDKKQTCLVEDVLFFFDEENDTSRSAALLLRR</sequence>
<feature type="region of interest" description="Disordered" evidence="1">
    <location>
        <begin position="1"/>
        <end position="49"/>
    </location>
</feature>
<protein>
    <submittedName>
        <fullName evidence="2">Uncharacterized protein</fullName>
    </submittedName>
</protein>
<dbReference type="AlphaFoldDB" id="A0AAV4QHJ6"/>
<accession>A0AAV4QHJ6</accession>
<reference evidence="2 3" key="1">
    <citation type="submission" date="2021-06" db="EMBL/GenBank/DDBJ databases">
        <title>Caerostris darwini draft genome.</title>
        <authorList>
            <person name="Kono N."/>
            <person name="Arakawa K."/>
        </authorList>
    </citation>
    <scope>NUCLEOTIDE SEQUENCE [LARGE SCALE GENOMIC DNA]</scope>
</reference>
<organism evidence="2 3">
    <name type="scientific">Caerostris darwini</name>
    <dbReference type="NCBI Taxonomy" id="1538125"/>
    <lineage>
        <taxon>Eukaryota</taxon>
        <taxon>Metazoa</taxon>
        <taxon>Ecdysozoa</taxon>
        <taxon>Arthropoda</taxon>
        <taxon>Chelicerata</taxon>
        <taxon>Arachnida</taxon>
        <taxon>Araneae</taxon>
        <taxon>Araneomorphae</taxon>
        <taxon>Entelegynae</taxon>
        <taxon>Araneoidea</taxon>
        <taxon>Araneidae</taxon>
        <taxon>Caerostris</taxon>
    </lineage>
</organism>
<evidence type="ECO:0000256" key="1">
    <source>
        <dbReference type="SAM" id="MobiDB-lite"/>
    </source>
</evidence>